<gene>
    <name evidence="1" type="ORF">DA796_04535</name>
</gene>
<dbReference type="EMBL" id="PZQO01000010">
    <property type="protein sequence ID" value="PTM29723.1"/>
    <property type="molecule type" value="Genomic_DNA"/>
</dbReference>
<dbReference type="Proteomes" id="UP000241783">
    <property type="component" value="Unassembled WGS sequence"/>
</dbReference>
<proteinExistence type="predicted"/>
<name>A0ABD6XDE1_LIMRT</name>
<dbReference type="AlphaFoldDB" id="A0ABD6XDE1"/>
<accession>A0ABD6XDE1</accession>
<reference evidence="1 2" key="1">
    <citation type="submission" date="2018-03" db="EMBL/GenBank/DDBJ databases">
        <title>Genome Sequences of Lactobacillus sp. Isolates from Traditional Turkish Sourdough.</title>
        <authorList>
            <person name="Skory C.D."/>
            <person name="Dertli E."/>
        </authorList>
    </citation>
    <scope>NUCLEOTIDE SEQUENCE [LARGE SCALE GENOMIC DNA]</scope>
    <source>
        <strain evidence="1 2">E81</strain>
    </source>
</reference>
<comment type="caution">
    <text evidence="1">The sequence shown here is derived from an EMBL/GenBank/DDBJ whole genome shotgun (WGS) entry which is preliminary data.</text>
</comment>
<protein>
    <submittedName>
        <fullName evidence="1">Uncharacterized protein</fullName>
    </submittedName>
</protein>
<organism evidence="1 2">
    <name type="scientific">Limosilactobacillus reuteri</name>
    <name type="common">Lactobacillus reuteri</name>
    <dbReference type="NCBI Taxonomy" id="1598"/>
    <lineage>
        <taxon>Bacteria</taxon>
        <taxon>Bacillati</taxon>
        <taxon>Bacillota</taxon>
        <taxon>Bacilli</taxon>
        <taxon>Lactobacillales</taxon>
        <taxon>Lactobacillaceae</taxon>
        <taxon>Limosilactobacillus</taxon>
    </lineage>
</organism>
<evidence type="ECO:0000313" key="1">
    <source>
        <dbReference type="EMBL" id="PTM29723.1"/>
    </source>
</evidence>
<evidence type="ECO:0000313" key="2">
    <source>
        <dbReference type="Proteomes" id="UP000241783"/>
    </source>
</evidence>
<sequence length="59" mass="6998">MARRVDTDCLQTIISKEIFNLWQNKMKLSPQFSKIDHLILRGMFCCKNIHAKEQDFIEA</sequence>